<dbReference type="GO" id="GO:0005524">
    <property type="term" value="F:ATP binding"/>
    <property type="evidence" value="ECO:0007669"/>
    <property type="project" value="UniProtKB-KW"/>
</dbReference>
<comment type="caution">
    <text evidence="6">The sequence shown here is derived from an EMBL/GenBank/DDBJ whole genome shotgun (WGS) entry which is preliminary data.</text>
</comment>
<dbReference type="InterPro" id="IPR003439">
    <property type="entry name" value="ABC_transporter-like_ATP-bd"/>
</dbReference>
<dbReference type="CDD" id="cd03230">
    <property type="entry name" value="ABC_DR_subfamily_A"/>
    <property type="match status" value="1"/>
</dbReference>
<keyword evidence="2" id="KW-0547">Nucleotide-binding</keyword>
<evidence type="ECO:0000256" key="4">
    <source>
        <dbReference type="SAM" id="Coils"/>
    </source>
</evidence>
<dbReference type="Proteomes" id="UP000435187">
    <property type="component" value="Unassembled WGS sequence"/>
</dbReference>
<dbReference type="RefSeq" id="WP_153835583.1">
    <property type="nucleotide sequence ID" value="NZ_JBHUMW010000049.1"/>
</dbReference>
<dbReference type="InterPro" id="IPR003593">
    <property type="entry name" value="AAA+_ATPase"/>
</dbReference>
<dbReference type="PANTHER" id="PTHR42939:SF3">
    <property type="entry name" value="ABC TRANSPORTER ATP-BINDING COMPONENT"/>
    <property type="match status" value="1"/>
</dbReference>
<dbReference type="Pfam" id="PF00005">
    <property type="entry name" value="ABC_tran"/>
    <property type="match status" value="1"/>
</dbReference>
<evidence type="ECO:0000256" key="3">
    <source>
        <dbReference type="ARBA" id="ARBA00022840"/>
    </source>
</evidence>
<reference evidence="6 7" key="1">
    <citation type="submission" date="2019-10" db="EMBL/GenBank/DDBJ databases">
        <title>Gracilibacillus salitolerans sp. nov., a moderate halophile isolated from a saline soil in northwest China.</title>
        <authorList>
            <person name="Gan L."/>
        </authorList>
    </citation>
    <scope>NUCLEOTIDE SEQUENCE [LARGE SCALE GENOMIC DNA]</scope>
    <source>
        <strain evidence="6 7">TP2-8</strain>
    </source>
</reference>
<sequence length="291" mass="33741">MNFAVEIQSLVKTYNNFKLGPLDLKVEKGMVIGLLGSNGSGKSTLLQTIMKLRNPDNGSIQVLGMDINQHEVQVKERIGFAGGGLYEAFKQLTVDGLAELVGHWYRNWDQQYYTLLTERYHINRKEKFAHCSMGTKKKVEFVLAMAHHPELLILDEPTASVDLISQQRMREDLSQFMEDGDHTIVMATHLQEEVKQLCDYICLLDNGEIKDMFEKDEIQNRWARLWLSDLPDHFQDDIRVWQIEESPTQIVTNQLVELEKELQQQQIEINQVKRLELHEILEYILQPSSNS</sequence>
<protein>
    <submittedName>
        <fullName evidence="6">ATP-binding cassette domain-containing protein</fullName>
    </submittedName>
</protein>
<name>A0A6N7QXY1_9BACI</name>
<gene>
    <name evidence="6" type="ORF">GH885_11340</name>
</gene>
<dbReference type="SUPFAM" id="SSF52540">
    <property type="entry name" value="P-loop containing nucleoside triphosphate hydrolases"/>
    <property type="match status" value="1"/>
</dbReference>
<organism evidence="6 7">
    <name type="scientific">Gracilibacillus thailandensis</name>
    <dbReference type="NCBI Taxonomy" id="563735"/>
    <lineage>
        <taxon>Bacteria</taxon>
        <taxon>Bacillati</taxon>
        <taxon>Bacillota</taxon>
        <taxon>Bacilli</taxon>
        <taxon>Bacillales</taxon>
        <taxon>Bacillaceae</taxon>
        <taxon>Gracilibacillus</taxon>
    </lineage>
</organism>
<dbReference type="GO" id="GO:0016887">
    <property type="term" value="F:ATP hydrolysis activity"/>
    <property type="evidence" value="ECO:0007669"/>
    <property type="project" value="InterPro"/>
</dbReference>
<dbReference type="PROSITE" id="PS50893">
    <property type="entry name" value="ABC_TRANSPORTER_2"/>
    <property type="match status" value="1"/>
</dbReference>
<feature type="coiled-coil region" evidence="4">
    <location>
        <begin position="248"/>
        <end position="275"/>
    </location>
</feature>
<dbReference type="InterPro" id="IPR027417">
    <property type="entry name" value="P-loop_NTPase"/>
</dbReference>
<dbReference type="EMBL" id="WJEE01000022">
    <property type="protein sequence ID" value="MRI66927.1"/>
    <property type="molecule type" value="Genomic_DNA"/>
</dbReference>
<evidence type="ECO:0000256" key="1">
    <source>
        <dbReference type="ARBA" id="ARBA00022448"/>
    </source>
</evidence>
<evidence type="ECO:0000259" key="5">
    <source>
        <dbReference type="PROSITE" id="PS50893"/>
    </source>
</evidence>
<keyword evidence="4" id="KW-0175">Coiled coil</keyword>
<accession>A0A6N7QXY1</accession>
<dbReference type="Gene3D" id="3.40.50.300">
    <property type="entry name" value="P-loop containing nucleotide triphosphate hydrolases"/>
    <property type="match status" value="1"/>
</dbReference>
<evidence type="ECO:0000313" key="6">
    <source>
        <dbReference type="EMBL" id="MRI66927.1"/>
    </source>
</evidence>
<proteinExistence type="predicted"/>
<keyword evidence="3 6" id="KW-0067">ATP-binding</keyword>
<dbReference type="PANTHER" id="PTHR42939">
    <property type="entry name" value="ABC TRANSPORTER ATP-BINDING PROTEIN ALBC-RELATED"/>
    <property type="match status" value="1"/>
</dbReference>
<dbReference type="InterPro" id="IPR051782">
    <property type="entry name" value="ABC_Transporter_VariousFunc"/>
</dbReference>
<evidence type="ECO:0000256" key="2">
    <source>
        <dbReference type="ARBA" id="ARBA00022741"/>
    </source>
</evidence>
<keyword evidence="1" id="KW-0813">Transport</keyword>
<evidence type="ECO:0000313" key="7">
    <source>
        <dbReference type="Proteomes" id="UP000435187"/>
    </source>
</evidence>
<dbReference type="AlphaFoldDB" id="A0A6N7QXY1"/>
<keyword evidence="7" id="KW-1185">Reference proteome</keyword>
<feature type="domain" description="ABC transporter" evidence="5">
    <location>
        <begin position="5"/>
        <end position="231"/>
    </location>
</feature>
<dbReference type="SMART" id="SM00382">
    <property type="entry name" value="AAA"/>
    <property type="match status" value="1"/>
</dbReference>